<proteinExistence type="predicted"/>
<gene>
    <name evidence="1" type="ORF">H310_06047</name>
</gene>
<dbReference type="VEuPathDB" id="FungiDB:H310_06047"/>
<dbReference type="AlphaFoldDB" id="A0A024U9K2"/>
<organism evidence="1">
    <name type="scientific">Aphanomyces invadans</name>
    <dbReference type="NCBI Taxonomy" id="157072"/>
    <lineage>
        <taxon>Eukaryota</taxon>
        <taxon>Sar</taxon>
        <taxon>Stramenopiles</taxon>
        <taxon>Oomycota</taxon>
        <taxon>Saprolegniomycetes</taxon>
        <taxon>Saprolegniales</taxon>
        <taxon>Verrucalvaceae</taxon>
        <taxon>Aphanomyces</taxon>
    </lineage>
</organism>
<dbReference type="EMBL" id="KI913961">
    <property type="protein sequence ID" value="ETW02567.1"/>
    <property type="molecule type" value="Genomic_DNA"/>
</dbReference>
<dbReference type="RefSeq" id="XP_008869172.1">
    <property type="nucleotide sequence ID" value="XM_008870950.1"/>
</dbReference>
<accession>A0A024U9K2</accession>
<evidence type="ECO:0000313" key="1">
    <source>
        <dbReference type="EMBL" id="ETW02567.1"/>
    </source>
</evidence>
<dbReference type="GeneID" id="20083097"/>
<reference evidence="1" key="1">
    <citation type="submission" date="2013-12" db="EMBL/GenBank/DDBJ databases">
        <title>The Genome Sequence of Aphanomyces invadans NJM9701.</title>
        <authorList>
            <consortium name="The Broad Institute Genomics Platform"/>
            <person name="Russ C."/>
            <person name="Tyler B."/>
            <person name="van West P."/>
            <person name="Dieguez-Uribeondo J."/>
            <person name="Young S.K."/>
            <person name="Zeng Q."/>
            <person name="Gargeya S."/>
            <person name="Fitzgerald M."/>
            <person name="Abouelleil A."/>
            <person name="Alvarado L."/>
            <person name="Chapman S.B."/>
            <person name="Gainer-Dewar J."/>
            <person name="Goldberg J."/>
            <person name="Griggs A."/>
            <person name="Gujja S."/>
            <person name="Hansen M."/>
            <person name="Howarth C."/>
            <person name="Imamovic A."/>
            <person name="Ireland A."/>
            <person name="Larimer J."/>
            <person name="McCowan C."/>
            <person name="Murphy C."/>
            <person name="Pearson M."/>
            <person name="Poon T.W."/>
            <person name="Priest M."/>
            <person name="Roberts A."/>
            <person name="Saif S."/>
            <person name="Shea T."/>
            <person name="Sykes S."/>
            <person name="Wortman J."/>
            <person name="Nusbaum C."/>
            <person name="Birren B."/>
        </authorList>
    </citation>
    <scope>NUCLEOTIDE SEQUENCE [LARGE SCALE GENOMIC DNA]</scope>
    <source>
        <strain evidence="1">NJM9701</strain>
    </source>
</reference>
<protein>
    <submittedName>
        <fullName evidence="1">Uncharacterized protein</fullName>
    </submittedName>
</protein>
<sequence length="111" mass="12190">MDESSTRLCVGRRPRQTRLYEIRSAVVLPCPLLLNHAAKGVHSLGGFDVEIYAATLNASWAFLIESMSTRVPRSPLAHFHAAKSTSLRDAILLFKGSLVAARTTMAALFTY</sequence>
<name>A0A024U9K2_9STRA</name>